<dbReference type="InterPro" id="IPR029063">
    <property type="entry name" value="SAM-dependent_MTases_sf"/>
</dbReference>
<dbReference type="AlphaFoldDB" id="A0A975YE85"/>
<dbReference type="NCBIfam" id="TIGR01444">
    <property type="entry name" value="fkbM_fam"/>
    <property type="match status" value="1"/>
</dbReference>
<keyword evidence="2" id="KW-0808">Transferase</keyword>
<dbReference type="Proteomes" id="UP000693972">
    <property type="component" value="Unassembled WGS sequence"/>
</dbReference>
<dbReference type="CDD" id="cd02440">
    <property type="entry name" value="AdoMet_MTases"/>
    <property type="match status" value="1"/>
</dbReference>
<name>A0A975YE85_9RHOB</name>
<gene>
    <name evidence="2" type="ORF">KUL25_11360</name>
</gene>
<keyword evidence="3" id="KW-1185">Reference proteome</keyword>
<proteinExistence type="predicted"/>
<dbReference type="GO" id="GO:0008168">
    <property type="term" value="F:methyltransferase activity"/>
    <property type="evidence" value="ECO:0007669"/>
    <property type="project" value="UniProtKB-KW"/>
</dbReference>
<dbReference type="RefSeq" id="WP_257893056.1">
    <property type="nucleotide sequence ID" value="NZ_JAIMBW010000001.1"/>
</dbReference>
<evidence type="ECO:0000313" key="3">
    <source>
        <dbReference type="Proteomes" id="UP000693972"/>
    </source>
</evidence>
<evidence type="ECO:0000259" key="1">
    <source>
        <dbReference type="Pfam" id="PF05050"/>
    </source>
</evidence>
<dbReference type="SUPFAM" id="SSF53335">
    <property type="entry name" value="S-adenosyl-L-methionine-dependent methyltransferases"/>
    <property type="match status" value="1"/>
</dbReference>
<organism evidence="2">
    <name type="scientific">Gymnodinialimonas phycosphaerae</name>
    <dbReference type="NCBI Taxonomy" id="2841589"/>
    <lineage>
        <taxon>Bacteria</taxon>
        <taxon>Pseudomonadati</taxon>
        <taxon>Pseudomonadota</taxon>
        <taxon>Alphaproteobacteria</taxon>
        <taxon>Rhodobacterales</taxon>
        <taxon>Paracoccaceae</taxon>
        <taxon>Gymnodinialimonas</taxon>
    </lineage>
</organism>
<feature type="domain" description="Methyltransferase FkbM" evidence="1">
    <location>
        <begin position="79"/>
        <end position="207"/>
    </location>
</feature>
<reference evidence="2 3" key="1">
    <citation type="submission" date="2021-07" db="EMBL/GenBank/DDBJ databases">
        <title>Karlodiniumbacter phycospheric gen. nov., sp. nov., a phycosphere bacterium isolated from karlodinium veneficum.</title>
        <authorList>
            <person name="Peng Y."/>
            <person name="Jiang L."/>
            <person name="Lee J."/>
        </authorList>
    </citation>
    <scope>NUCLEOTIDE SEQUENCE</scope>
    <source>
        <strain evidence="2 3">N5</strain>
    </source>
</reference>
<dbReference type="EMBL" id="JAIMBW010000001">
    <property type="protein sequence ID" value="MBY4893362.1"/>
    <property type="molecule type" value="Genomic_DNA"/>
</dbReference>
<evidence type="ECO:0000313" key="2">
    <source>
        <dbReference type="EMBL" id="QXL86092.1"/>
    </source>
</evidence>
<keyword evidence="2" id="KW-0489">Methyltransferase</keyword>
<protein>
    <submittedName>
        <fullName evidence="2">FkbM family methyltransferase</fullName>
    </submittedName>
</protein>
<accession>A0A975YE85</accession>
<sequence>MTEMTSPSDAIYRLNGVELGLPAGLANASIIEKLIDGTYEGDEARSVDRCVRPGFRVLELGAGLGYVGTLAALKTEPENVLSVEANPDLLPVIRANHARNGVADVSLMHGAVVGHAEDGATASFHIASGFTGSRLGAKGGRQVEVPLIGFHELIRAHRPHVVLMDVEGAEAGYFDRPWKCPLRFCVMEIHPKQYEATVIKKIIDAMSAMNMTYDPVTSRGKILGFRKVWSEGS</sequence>
<dbReference type="Gene3D" id="3.40.50.150">
    <property type="entry name" value="Vaccinia Virus protein VP39"/>
    <property type="match status" value="1"/>
</dbReference>
<dbReference type="GO" id="GO:0032259">
    <property type="term" value="P:methylation"/>
    <property type="evidence" value="ECO:0007669"/>
    <property type="project" value="UniProtKB-KW"/>
</dbReference>
<dbReference type="InterPro" id="IPR006342">
    <property type="entry name" value="FkbM_mtfrase"/>
</dbReference>
<dbReference type="Pfam" id="PF05050">
    <property type="entry name" value="Methyltransf_21"/>
    <property type="match status" value="1"/>
</dbReference>
<dbReference type="EMBL" id="CP078073">
    <property type="protein sequence ID" value="QXL86092.1"/>
    <property type="molecule type" value="Genomic_DNA"/>
</dbReference>